<dbReference type="GO" id="GO:0018537">
    <property type="term" value="F:coenzyme F420-dependent N5,N10-methenyltetrahydromethanopterin reductase activity"/>
    <property type="evidence" value="ECO:0007669"/>
    <property type="project" value="UniProtKB-EC"/>
</dbReference>
<dbReference type="SUPFAM" id="SSF51679">
    <property type="entry name" value="Bacterial luciferase-like"/>
    <property type="match status" value="1"/>
</dbReference>
<evidence type="ECO:0000313" key="3">
    <source>
        <dbReference type="EMBL" id="MBB3041716.1"/>
    </source>
</evidence>
<evidence type="ECO:0000256" key="1">
    <source>
        <dbReference type="ARBA" id="ARBA00023002"/>
    </source>
</evidence>
<dbReference type="InterPro" id="IPR036661">
    <property type="entry name" value="Luciferase-like_sf"/>
</dbReference>
<dbReference type="PANTHER" id="PTHR43244">
    <property type="match status" value="1"/>
</dbReference>
<dbReference type="RefSeq" id="WP_183591593.1">
    <property type="nucleotide sequence ID" value="NZ_JACHWR010000001.1"/>
</dbReference>
<gene>
    <name evidence="3" type="ORF">FHU40_001517</name>
</gene>
<dbReference type="Proteomes" id="UP000589626">
    <property type="component" value="Unassembled WGS sequence"/>
</dbReference>
<dbReference type="InterPro" id="IPR011251">
    <property type="entry name" value="Luciferase-like_dom"/>
</dbReference>
<evidence type="ECO:0000313" key="4">
    <source>
        <dbReference type="Proteomes" id="UP000589626"/>
    </source>
</evidence>
<dbReference type="PANTHER" id="PTHR43244:SF1">
    <property type="entry name" value="5,10-METHYLENETETRAHYDROMETHANOPTERIN REDUCTASE"/>
    <property type="match status" value="1"/>
</dbReference>
<feature type="domain" description="Luciferase-like" evidence="2">
    <location>
        <begin position="16"/>
        <end position="308"/>
    </location>
</feature>
<dbReference type="AlphaFoldDB" id="A0A7W4Z1B8"/>
<dbReference type="EMBL" id="JACHWR010000001">
    <property type="protein sequence ID" value="MBB3041716.1"/>
    <property type="molecule type" value="Genomic_DNA"/>
</dbReference>
<keyword evidence="1 3" id="KW-0560">Oxidoreductase</keyword>
<proteinExistence type="predicted"/>
<dbReference type="GO" id="GO:0016705">
    <property type="term" value="F:oxidoreductase activity, acting on paired donors, with incorporation or reduction of molecular oxygen"/>
    <property type="evidence" value="ECO:0007669"/>
    <property type="project" value="InterPro"/>
</dbReference>
<name>A0A7W4Z1B8_9ACTN</name>
<reference evidence="3 4" key="1">
    <citation type="submission" date="2020-08" db="EMBL/GenBank/DDBJ databases">
        <title>Sequencing the genomes of 1000 actinobacteria strains.</title>
        <authorList>
            <person name="Klenk H.-P."/>
        </authorList>
    </citation>
    <scope>NUCLEOTIDE SEQUENCE [LARGE SCALE GENOMIC DNA]</scope>
    <source>
        <strain evidence="3 4">DSM 105498</strain>
    </source>
</reference>
<organism evidence="3 4">
    <name type="scientific">Nocardioides soli</name>
    <dbReference type="NCBI Taxonomy" id="1036020"/>
    <lineage>
        <taxon>Bacteria</taxon>
        <taxon>Bacillati</taxon>
        <taxon>Actinomycetota</taxon>
        <taxon>Actinomycetes</taxon>
        <taxon>Propionibacteriales</taxon>
        <taxon>Nocardioidaceae</taxon>
        <taxon>Nocardioides</taxon>
    </lineage>
</organism>
<protein>
    <submittedName>
        <fullName evidence="3">5,10-methylenetetrahydromethanopterin reductase</fullName>
        <ecNumber evidence="3">1.5.98.2</ecNumber>
    </submittedName>
</protein>
<keyword evidence="4" id="KW-1185">Reference proteome</keyword>
<dbReference type="Gene3D" id="3.20.20.30">
    <property type="entry name" value="Luciferase-like domain"/>
    <property type="match status" value="1"/>
</dbReference>
<accession>A0A7W4Z1B8</accession>
<dbReference type="EC" id="1.5.98.2" evidence="3"/>
<dbReference type="InterPro" id="IPR050564">
    <property type="entry name" value="F420-G6PD/mer"/>
</dbReference>
<sequence length="331" mass="35694">MSSPRPLAKGLSLYPSRPVQETRRLACLAEELGYSHLWFGDSQNIWREAYTSMAASAVDTSRITIGTAVTNGVTRHRSVVASSWSTLHELAGGRVAAGFGVGDSALHTMGATPMKVAELEHLVGDLRTLWQGREVRAPGGESGYRLAYLPEPVEVPVYIAASGPRLLELAGRVADGVILLVGTDSDAVSSALAVLGEAAAEAGRSLSDIDIVLWAPTAIDDDPDRARDRVRAHVSRTVLRPIRVDLSERELAAIEAIRKHYDYYDHMVPGSDHSRLVIDELVDRFALAGSRAEVGDRLKHLEGLGVTQVGIIPFGESNDSIDQVIRDFSGL</sequence>
<dbReference type="CDD" id="cd01097">
    <property type="entry name" value="Tetrahydromethanopterin_reductase"/>
    <property type="match status" value="1"/>
</dbReference>
<comment type="caution">
    <text evidence="3">The sequence shown here is derived from an EMBL/GenBank/DDBJ whole genome shotgun (WGS) entry which is preliminary data.</text>
</comment>
<dbReference type="Pfam" id="PF00296">
    <property type="entry name" value="Bac_luciferase"/>
    <property type="match status" value="1"/>
</dbReference>
<evidence type="ECO:0000259" key="2">
    <source>
        <dbReference type="Pfam" id="PF00296"/>
    </source>
</evidence>